<evidence type="ECO:0000256" key="1">
    <source>
        <dbReference type="SAM" id="SignalP"/>
    </source>
</evidence>
<evidence type="ECO:0000259" key="3">
    <source>
        <dbReference type="Pfam" id="PF03625"/>
    </source>
</evidence>
<gene>
    <name evidence="4" type="ORF">E9232_004007</name>
</gene>
<feature type="signal peptide" evidence="1">
    <location>
        <begin position="1"/>
        <end position="24"/>
    </location>
</feature>
<feature type="domain" description="DUF302" evidence="3">
    <location>
        <begin position="442"/>
        <end position="502"/>
    </location>
</feature>
<dbReference type="EMBL" id="JAVDPW010000007">
    <property type="protein sequence ID" value="MDR6291473.1"/>
    <property type="molecule type" value="Genomic_DNA"/>
</dbReference>
<keyword evidence="1" id="KW-0732">Signal</keyword>
<feature type="domain" description="Beta-lactamase-related" evidence="2">
    <location>
        <begin position="49"/>
        <end position="398"/>
    </location>
</feature>
<comment type="caution">
    <text evidence="4">The sequence shown here is derived from an EMBL/GenBank/DDBJ whole genome shotgun (WGS) entry which is preliminary data.</text>
</comment>
<organism evidence="4 5">
    <name type="scientific">Inquilinus ginsengisoli</name>
    <dbReference type="NCBI Taxonomy" id="363840"/>
    <lineage>
        <taxon>Bacteria</taxon>
        <taxon>Pseudomonadati</taxon>
        <taxon>Pseudomonadota</taxon>
        <taxon>Alphaproteobacteria</taxon>
        <taxon>Rhodospirillales</taxon>
        <taxon>Rhodospirillaceae</taxon>
        <taxon>Inquilinus</taxon>
    </lineage>
</organism>
<dbReference type="Gene3D" id="3.30.310.70">
    <property type="entry name" value="TT1751-like domain"/>
    <property type="match status" value="1"/>
</dbReference>
<name>A0ABU1JT61_9PROT</name>
<evidence type="ECO:0000313" key="4">
    <source>
        <dbReference type="EMBL" id="MDR6291473.1"/>
    </source>
</evidence>
<dbReference type="InterPro" id="IPR050491">
    <property type="entry name" value="AmpC-like"/>
</dbReference>
<dbReference type="CDD" id="cd14797">
    <property type="entry name" value="DUF302"/>
    <property type="match status" value="1"/>
</dbReference>
<dbReference type="InterPro" id="IPR001466">
    <property type="entry name" value="Beta-lactam-related"/>
</dbReference>
<dbReference type="PANTHER" id="PTHR46825:SF9">
    <property type="entry name" value="BETA-LACTAMASE-RELATED DOMAIN-CONTAINING PROTEIN"/>
    <property type="match status" value="1"/>
</dbReference>
<dbReference type="Pfam" id="PF03625">
    <property type="entry name" value="DUF302"/>
    <property type="match status" value="1"/>
</dbReference>
<dbReference type="PANTHER" id="PTHR46825">
    <property type="entry name" value="D-ALANYL-D-ALANINE-CARBOXYPEPTIDASE/ENDOPEPTIDASE AMPH"/>
    <property type="match status" value="1"/>
</dbReference>
<dbReference type="InterPro" id="IPR005180">
    <property type="entry name" value="DUF302"/>
</dbReference>
<proteinExistence type="predicted"/>
<dbReference type="RefSeq" id="WP_309796709.1">
    <property type="nucleotide sequence ID" value="NZ_JAVDPW010000007.1"/>
</dbReference>
<evidence type="ECO:0000259" key="2">
    <source>
        <dbReference type="Pfam" id="PF00144"/>
    </source>
</evidence>
<protein>
    <submittedName>
        <fullName evidence="4">CubicO group peptidase (Beta-lactamase class C family)/uncharacterized protein (DUF302 family)</fullName>
    </submittedName>
</protein>
<dbReference type="Gene3D" id="3.40.710.10">
    <property type="entry name" value="DD-peptidase/beta-lactamase superfamily"/>
    <property type="match status" value="1"/>
</dbReference>
<sequence length="539" mass="58738">MFRKRHLLAATLLATISSVPVALAAQPDATARYPITRGSAVLQSHGETIDKMIADFVAKNRLPGITMAIVQAPYIPRSAGYGRINLDNDELASTKTMWNVGPITQAFTAVAVFQLQEQHKLDIHDPISNYVADLPAEWGKVTILQLLQHSSGIPDFRDNGFDAAKPYQPADLLNLVRDRKLLFETGTDARLSATNFILLGLAVEKASGMSYHDYVTRYQIEPLGLTSTMFAGDLPTKSFLDRPAPQPGVNQHVKFTSQVEYIDPVEPATGYREADGRMPPVGTDASASLYAFGGIWSSAEDISKWDIALAGSVLVKDKANRDLIYKPATLANGKVVPAMAGWEFTHHPGFMEIKGNSPGFSSYMSRFTAAKELVCVTLLTNKEGVDMTGLAREIAEAYKAGLGPDVDPQMVVAQESKFGADETVARIKAQLAADKVPVFATFDHGANAKDADLELRPTQVIVFGNPKVGTRIMQDNQGAGLDLPLRVLVWQDQLNRVWIGYPSFDRLAADYGLTDEKTLQAVAGYVEKLVRVSANVYAH</sequence>
<dbReference type="InterPro" id="IPR035923">
    <property type="entry name" value="TT1751-like_sf"/>
</dbReference>
<dbReference type="InterPro" id="IPR012338">
    <property type="entry name" value="Beta-lactam/transpept-like"/>
</dbReference>
<dbReference type="SUPFAM" id="SSF103247">
    <property type="entry name" value="TT1751-like"/>
    <property type="match status" value="1"/>
</dbReference>
<dbReference type="SUPFAM" id="SSF56601">
    <property type="entry name" value="beta-lactamase/transpeptidase-like"/>
    <property type="match status" value="1"/>
</dbReference>
<keyword evidence="5" id="KW-1185">Reference proteome</keyword>
<evidence type="ECO:0000313" key="5">
    <source>
        <dbReference type="Proteomes" id="UP001262410"/>
    </source>
</evidence>
<dbReference type="Proteomes" id="UP001262410">
    <property type="component" value="Unassembled WGS sequence"/>
</dbReference>
<accession>A0ABU1JT61</accession>
<reference evidence="4 5" key="1">
    <citation type="submission" date="2023-07" db="EMBL/GenBank/DDBJ databases">
        <title>Sorghum-associated microbial communities from plants grown in Nebraska, USA.</title>
        <authorList>
            <person name="Schachtman D."/>
        </authorList>
    </citation>
    <scope>NUCLEOTIDE SEQUENCE [LARGE SCALE GENOMIC DNA]</scope>
    <source>
        <strain evidence="4 5">584</strain>
    </source>
</reference>
<dbReference type="Pfam" id="PF00144">
    <property type="entry name" value="Beta-lactamase"/>
    <property type="match status" value="1"/>
</dbReference>
<feature type="chain" id="PRO_5045920229" evidence="1">
    <location>
        <begin position="25"/>
        <end position="539"/>
    </location>
</feature>